<evidence type="ECO:0000259" key="1">
    <source>
        <dbReference type="PROSITE" id="PS51733"/>
    </source>
</evidence>
<dbReference type="InterPro" id="IPR045864">
    <property type="entry name" value="aa-tRNA-synth_II/BPL/LPL"/>
</dbReference>
<dbReference type="VEuPathDB" id="FungiDB:DIURU_001379"/>
<dbReference type="AlphaFoldDB" id="A0A642V168"/>
<dbReference type="InterPro" id="IPR004143">
    <property type="entry name" value="BPL_LPL_catalytic"/>
</dbReference>
<feature type="domain" description="BPL/LPL catalytic" evidence="1">
    <location>
        <begin position="335"/>
        <end position="566"/>
    </location>
</feature>
<proteinExistence type="predicted"/>
<dbReference type="InterPro" id="IPR029062">
    <property type="entry name" value="Class_I_gatase-like"/>
</dbReference>
<dbReference type="PANTHER" id="PTHR12835:SF5">
    <property type="entry name" value="BIOTIN--PROTEIN LIGASE"/>
    <property type="match status" value="1"/>
</dbReference>
<accession>A0A642V168</accession>
<dbReference type="PROSITE" id="PS51733">
    <property type="entry name" value="BPL_LPL_CATALYTIC"/>
    <property type="match status" value="1"/>
</dbReference>
<dbReference type="PANTHER" id="PTHR12835">
    <property type="entry name" value="BIOTIN PROTEIN LIGASE"/>
    <property type="match status" value="1"/>
</dbReference>
<dbReference type="Gene3D" id="3.30.930.10">
    <property type="entry name" value="Bira Bifunctional Protein, Domain 2"/>
    <property type="match status" value="1"/>
</dbReference>
<dbReference type="CDD" id="cd03144">
    <property type="entry name" value="GATase1_ScBLP_like"/>
    <property type="match status" value="1"/>
</dbReference>
<keyword evidence="3" id="KW-1185">Reference proteome</keyword>
<dbReference type="Gene3D" id="3.40.50.880">
    <property type="match status" value="1"/>
</dbReference>
<organism evidence="2 3">
    <name type="scientific">Diutina rugosa</name>
    <name type="common">Yeast</name>
    <name type="synonym">Candida rugosa</name>
    <dbReference type="NCBI Taxonomy" id="5481"/>
    <lineage>
        <taxon>Eukaryota</taxon>
        <taxon>Fungi</taxon>
        <taxon>Dikarya</taxon>
        <taxon>Ascomycota</taxon>
        <taxon>Saccharomycotina</taxon>
        <taxon>Pichiomycetes</taxon>
        <taxon>Debaryomycetaceae</taxon>
        <taxon>Diutina</taxon>
    </lineage>
</organism>
<comment type="caution">
    <text evidence="2">The sequence shown here is derived from an EMBL/GenBank/DDBJ whole genome shotgun (WGS) entry which is preliminary data.</text>
</comment>
<gene>
    <name evidence="2" type="ORF">DIURU_001379</name>
</gene>
<dbReference type="RefSeq" id="XP_034013827.1">
    <property type="nucleotide sequence ID" value="XM_034153915.1"/>
</dbReference>
<evidence type="ECO:0000313" key="3">
    <source>
        <dbReference type="Proteomes" id="UP000449547"/>
    </source>
</evidence>
<dbReference type="GO" id="GO:0004077">
    <property type="term" value="F:biotin--[biotin carboxyl-carrier protein] ligase activity"/>
    <property type="evidence" value="ECO:0007669"/>
    <property type="project" value="TreeGrafter"/>
</dbReference>
<dbReference type="GO" id="GO:0005737">
    <property type="term" value="C:cytoplasm"/>
    <property type="evidence" value="ECO:0007669"/>
    <property type="project" value="TreeGrafter"/>
</dbReference>
<dbReference type="EMBL" id="SWFT01000042">
    <property type="protein sequence ID" value="KAA8905717.1"/>
    <property type="molecule type" value="Genomic_DNA"/>
</dbReference>
<name>A0A642V168_DIURU</name>
<dbReference type="OMA" id="HHAFYSN"/>
<dbReference type="Pfam" id="PF03099">
    <property type="entry name" value="BPL_LplA_LipB"/>
    <property type="match status" value="1"/>
</dbReference>
<dbReference type="OrthoDB" id="10250105at2759"/>
<protein>
    <recommendedName>
        <fullName evidence="1">BPL/LPL catalytic domain-containing protein</fullName>
    </recommendedName>
</protein>
<reference evidence="2 3" key="1">
    <citation type="submission" date="2019-07" db="EMBL/GenBank/DDBJ databases">
        <title>Genome assembly of two rare yeast pathogens: Diutina rugosa and Trichomonascus ciferrii.</title>
        <authorList>
            <person name="Mixao V."/>
            <person name="Saus E."/>
            <person name="Hansen A."/>
            <person name="Lass-Flor C."/>
            <person name="Gabaldon T."/>
        </authorList>
    </citation>
    <scope>NUCLEOTIDE SEQUENCE [LARGE SCALE GENOMIC DNA]</scope>
    <source>
        <strain evidence="2 3">CBS 613</strain>
    </source>
</reference>
<dbReference type="Pfam" id="PF09825">
    <property type="entry name" value="BPL_N"/>
    <property type="match status" value="1"/>
</dbReference>
<dbReference type="GeneID" id="54780032"/>
<sequence length="643" mass="70860">MNVLVYAGPGTTSESVKHAVDSLRHHLSPYYAVVTVSEDALVNDPWMYKTACLVVPGGADLPYVKSLSGVGNKKIDDYVRKGGKYLGLCAGGYYAAKRVEFEVGTPLEVSGPRDLKFFPGTCRGGAYRGFEYGTHRGAKVVELTSAIGGLDRVSQYYNGGGVFVDASRYRNVEILAQYPPDIEVEDGDGSRAAVVHCKVNKGDVILTGTHPEFSSAWLEGVFGAQLTPHERDRKVFMKAMLERLGLKVNEDVDAQPPQLTPIYVTGPQASSVLQTIVANCDVSADGIHQDDTNRFQFSTAPVLMEGDSQELVNFVFPEELPNDRSTPYFSVRKFQAALDELRDGQQLDVGSAVGYGEVVTSTNTLMDGNRQWLKYLPHGFTLTATAQVAGRGRGGNVWINPRGVMATSVLFKVSGDIPNIHNHIVTLQYLCGLALIEAILGYGNGYEDMPVRLKWPNDIYILKPQHYSDVKDRDDVSSTVDGDDEKWAKLSGAIVNSQYIDGTYNLVWGAGVNVSNEAPTTSLNQVLAQLNRLRQRQGLAPLAPYNHEMLLAKVLYTVDQYYKVFATQGLRPFLDLYYKRWFHSQQSVSLVVDGQFVKVVIEGITPDYGCLVARDVNSGHRYELQPDGNSFDIFKGLVYKKTV</sequence>
<dbReference type="InterPro" id="IPR019197">
    <property type="entry name" value="Biotin-prot_ligase_N"/>
</dbReference>
<dbReference type="SUPFAM" id="SSF55681">
    <property type="entry name" value="Class II aaRS and biotin synthetases"/>
    <property type="match status" value="1"/>
</dbReference>
<evidence type="ECO:0000313" key="2">
    <source>
        <dbReference type="EMBL" id="KAA8905717.1"/>
    </source>
</evidence>
<dbReference type="SUPFAM" id="SSF52317">
    <property type="entry name" value="Class I glutamine amidotransferase-like"/>
    <property type="match status" value="2"/>
</dbReference>
<dbReference type="Proteomes" id="UP000449547">
    <property type="component" value="Unassembled WGS sequence"/>
</dbReference>